<evidence type="ECO:0000313" key="4">
    <source>
        <dbReference type="EMBL" id="CAD6948226.1"/>
    </source>
</evidence>
<dbReference type="Proteomes" id="UP000077671">
    <property type="component" value="Unassembled WGS sequence"/>
</dbReference>
<reference evidence="4" key="3">
    <citation type="submission" date="2020-10" db="EMBL/GenBank/DDBJ databases">
        <authorList>
            <person name="Sedaghatjoo S."/>
        </authorList>
    </citation>
    <scope>NUCLEOTIDE SEQUENCE</scope>
    <source>
        <strain evidence="4">AZH3</strain>
    </source>
</reference>
<sequence>MPAQPKFVGTLKGTKVLLIGGSSGIGFGVAQHLIEEGASVAIASSSQSKVTDAVSRLNDGEKQYNADSGRVSGHTVDLAGQGAEESLKKLFEEVGKVDHLVYTAGILNPRPLKDQTYEHIVATGDVRFTSAILAVKTAVHGGYLKEGGSIVLTTGSAYQYPTPDWAVLGAYCGAFISLTRAFALEFSSRNIRVNCVSPGPIKTELWAGIPPAVEEQLAAGVLTGKVGRVEDVALTYVALIKNRNINGETVNDDGGGFHGKL</sequence>
<keyword evidence="2" id="KW-0521">NADP</keyword>
<dbReference type="AlphaFoldDB" id="A0A177UIH6"/>
<dbReference type="PRINTS" id="PR00081">
    <property type="entry name" value="GDHRDH"/>
</dbReference>
<dbReference type="PANTHER" id="PTHR43477:SF1">
    <property type="entry name" value="DIHYDROANTICAPSIN 7-DEHYDROGENASE"/>
    <property type="match status" value="1"/>
</dbReference>
<evidence type="ECO:0000256" key="3">
    <source>
        <dbReference type="ARBA" id="ARBA00023002"/>
    </source>
</evidence>
<dbReference type="PANTHER" id="PTHR43477">
    <property type="entry name" value="DIHYDROANTICAPSIN 7-DEHYDROGENASE"/>
    <property type="match status" value="1"/>
</dbReference>
<name>A0A177UIH6_9BASI</name>
<reference evidence="5" key="1">
    <citation type="submission" date="2016-04" db="EMBL/GenBank/DDBJ databases">
        <authorList>
            <person name="Nguyen H.D."/>
            <person name="Kesanakurti P."/>
            <person name="Cullis J."/>
            <person name="Levesque C.A."/>
            <person name="Hambleton S."/>
        </authorList>
    </citation>
    <scope>NUCLEOTIDE SEQUENCE</scope>
    <source>
        <strain evidence="5">DAOMC 238032</strain>
    </source>
</reference>
<comment type="caution">
    <text evidence="5">The sequence shown here is derived from an EMBL/GenBank/DDBJ whole genome shotgun (WGS) entry which is preliminary data.</text>
</comment>
<dbReference type="InterPro" id="IPR002347">
    <property type="entry name" value="SDR_fam"/>
</dbReference>
<evidence type="ECO:0000256" key="2">
    <source>
        <dbReference type="ARBA" id="ARBA00022857"/>
    </source>
</evidence>
<comment type="similarity">
    <text evidence="1">Belongs to the short-chain dehydrogenases/reductases (SDR) family.</text>
</comment>
<accession>A0A177UIH6</accession>
<dbReference type="CDD" id="cd05233">
    <property type="entry name" value="SDR_c"/>
    <property type="match status" value="1"/>
</dbReference>
<dbReference type="InterPro" id="IPR036291">
    <property type="entry name" value="NAD(P)-bd_dom_sf"/>
</dbReference>
<proteinExistence type="inferred from homology"/>
<dbReference type="InterPro" id="IPR051122">
    <property type="entry name" value="SDR_DHRS6-like"/>
</dbReference>
<gene>
    <name evidence="5" type="ORF">A4X03_0g3158</name>
    <name evidence="4" type="ORF">JKIAZH3_G3473</name>
</gene>
<dbReference type="GO" id="GO:0016491">
    <property type="term" value="F:oxidoreductase activity"/>
    <property type="evidence" value="ECO:0007669"/>
    <property type="project" value="UniProtKB-KW"/>
</dbReference>
<evidence type="ECO:0008006" key="8">
    <source>
        <dbReference type="Google" id="ProtNLM"/>
    </source>
</evidence>
<evidence type="ECO:0000313" key="5">
    <source>
        <dbReference type="EMBL" id="KAE8261550.1"/>
    </source>
</evidence>
<dbReference type="InterPro" id="IPR057571">
    <property type="entry name" value="SDR_PhqE-like"/>
</dbReference>
<organism evidence="5 6">
    <name type="scientific">Tilletia caries</name>
    <name type="common">wheat bunt fungus</name>
    <dbReference type="NCBI Taxonomy" id="13290"/>
    <lineage>
        <taxon>Eukaryota</taxon>
        <taxon>Fungi</taxon>
        <taxon>Dikarya</taxon>
        <taxon>Basidiomycota</taxon>
        <taxon>Ustilaginomycotina</taxon>
        <taxon>Exobasidiomycetes</taxon>
        <taxon>Tilletiales</taxon>
        <taxon>Tilletiaceae</taxon>
        <taxon>Tilletia</taxon>
    </lineage>
</organism>
<dbReference type="Gene3D" id="3.40.50.720">
    <property type="entry name" value="NAD(P)-binding Rossmann-like Domain"/>
    <property type="match status" value="1"/>
</dbReference>
<evidence type="ECO:0000313" key="7">
    <source>
        <dbReference type="Proteomes" id="UP000836402"/>
    </source>
</evidence>
<reference evidence="5" key="2">
    <citation type="journal article" date="2019" name="IMA Fungus">
        <title>Genome sequencing and comparison of five Tilletia species to identify candidate genes for the detection of regulated species infecting wheat.</title>
        <authorList>
            <person name="Nguyen H.D.T."/>
            <person name="Sultana T."/>
            <person name="Kesanakurti P."/>
            <person name="Hambleton S."/>
        </authorList>
    </citation>
    <scope>NUCLEOTIDE SEQUENCE</scope>
    <source>
        <strain evidence="5">DAOMC 238032</strain>
    </source>
</reference>
<keyword evidence="7" id="KW-1185">Reference proteome</keyword>
<protein>
    <recommendedName>
        <fullName evidence="8">NAD(P)-binding protein</fullName>
    </recommendedName>
</protein>
<dbReference type="EMBL" id="LWDD02000350">
    <property type="protein sequence ID" value="KAE8261550.1"/>
    <property type="molecule type" value="Genomic_DNA"/>
</dbReference>
<evidence type="ECO:0000313" key="6">
    <source>
        <dbReference type="Proteomes" id="UP000077671"/>
    </source>
</evidence>
<dbReference type="Pfam" id="PF23441">
    <property type="entry name" value="SDR"/>
    <property type="match status" value="1"/>
</dbReference>
<keyword evidence="3" id="KW-0560">Oxidoreductase</keyword>
<dbReference type="EMBL" id="CAJHJG010005182">
    <property type="protein sequence ID" value="CAD6948226.1"/>
    <property type="molecule type" value="Genomic_DNA"/>
</dbReference>
<evidence type="ECO:0000256" key="1">
    <source>
        <dbReference type="ARBA" id="ARBA00006484"/>
    </source>
</evidence>
<dbReference type="SUPFAM" id="SSF51735">
    <property type="entry name" value="NAD(P)-binding Rossmann-fold domains"/>
    <property type="match status" value="1"/>
</dbReference>
<dbReference type="Proteomes" id="UP000836402">
    <property type="component" value="Unassembled WGS sequence"/>
</dbReference>